<evidence type="ECO:0000259" key="4">
    <source>
        <dbReference type="PROSITE" id="PS50887"/>
    </source>
</evidence>
<sequence>MAKPAALFSTLLFLAGSAMATAPVPATRPLDLVALGAPTFTNFTSRDGLPDSVIVSIQTDRDGFVWVASPDGLSRYDGRRWTTLTDPELASSAVHLLRDHEGTLWAAFRDNGIARYDGRRWEVENRGTGLPSQQIRRLVDIRNSDDSWTLWALTWDQGLLRRENGRWHADAGNAQLPHGAVISFARTSHIGGTERQWAGTGNDGLWYRSPGQAWTKFRQADFDPAQIEYVLQTGKAEQEALWVSGFGSGLWRLSQAGLRKWSRELGDFPSNDLYDIAETPQSDGESTIWVSSRAGLIRIYHDQVQVFDRRHGLPSNVVREIGAWRSPNDDNVLWLATESGVSRTLVGANQWLTASLMGAQATGVFALLVEPDGRNGERLWVGASDDGLGLYENGRWRYFTQANGALPESTVRMIRSVPDKDGTPVLWIGLRFGHLLRVGDGPTFTPVSVPWPQHVGQALLDLLTRTVDGHYEQWFATRQSGTYRLRDGRWTALRPSNAAGQWRVNRLLEQIDASGRSQLWAISNQGLARLDGETWTLLGRDVGLPDTDLIGGHILPDAQQRPILWIGTSYAAIARVDISNPAHPAVLPDNLPPAPDQTAYSALPDSKGRIYICTNNGVQRLTPTGNGYATQVFTRRDGMVHDECNTNSQFIDTHDRFWTGTLGGVTVFDPERATTDQVAKPLKLMDVRIDGRSIRAHPVHVSPAARDVHIEYALLSWQRENESRFRTQLIGYEDKPGQWTAQNSRTFNSLPPGDYLLRIEARDYAGNLSTPVALPITVSAQWWQHPVARTAFAGLVVLLGYAVMRWRTRALQTQRRDLEQRVAARTLELHQANARLLDLSYRDALTGLANRRRLLETLEQQWSTGNDAALFTMIFVDVDHFKDYNDEHGHPAGDEALRCVASALRDGAPRDALVSRYGGEEFACLLPQTDIAQGVALAERFRVAVENCDVPVPGTADTRRLTISAGVASRRIGTSADAQQLLRDADIALYHAKHAGRNRVCTAVDVP</sequence>
<dbReference type="Gene3D" id="2.130.10.10">
    <property type="entry name" value="YVTN repeat-like/Quinoprotein amine dehydrogenase"/>
    <property type="match status" value="3"/>
</dbReference>
<proteinExistence type="predicted"/>
<organism evidence="5 6">
    <name type="scientific">Tahibacter amnicola</name>
    <dbReference type="NCBI Taxonomy" id="2976241"/>
    <lineage>
        <taxon>Bacteria</taxon>
        <taxon>Pseudomonadati</taxon>
        <taxon>Pseudomonadota</taxon>
        <taxon>Gammaproteobacteria</taxon>
        <taxon>Lysobacterales</taxon>
        <taxon>Rhodanobacteraceae</taxon>
        <taxon>Tahibacter</taxon>
    </lineage>
</organism>
<dbReference type="SUPFAM" id="SSF55073">
    <property type="entry name" value="Nucleotide cyclase"/>
    <property type="match status" value="1"/>
</dbReference>
<evidence type="ECO:0000313" key="6">
    <source>
        <dbReference type="Proteomes" id="UP001064632"/>
    </source>
</evidence>
<feature type="domain" description="GGDEF" evidence="4">
    <location>
        <begin position="869"/>
        <end position="1005"/>
    </location>
</feature>
<evidence type="ECO:0000313" key="5">
    <source>
        <dbReference type="EMBL" id="UXI66726.1"/>
    </source>
</evidence>
<comment type="catalytic activity">
    <reaction evidence="2">
        <text>2 GTP = 3',3'-c-di-GMP + 2 diphosphate</text>
        <dbReference type="Rhea" id="RHEA:24898"/>
        <dbReference type="ChEBI" id="CHEBI:33019"/>
        <dbReference type="ChEBI" id="CHEBI:37565"/>
        <dbReference type="ChEBI" id="CHEBI:58805"/>
        <dbReference type="EC" id="2.7.7.65"/>
    </reaction>
</comment>
<protein>
    <recommendedName>
        <fullName evidence="1">diguanylate cyclase</fullName>
        <ecNumber evidence="1">2.7.7.65</ecNumber>
    </recommendedName>
</protein>
<dbReference type="RefSeq" id="WP_261693706.1">
    <property type="nucleotide sequence ID" value="NZ_CP104694.1"/>
</dbReference>
<keyword evidence="3" id="KW-0732">Signal</keyword>
<dbReference type="InterPro" id="IPR029787">
    <property type="entry name" value="Nucleotide_cyclase"/>
</dbReference>
<evidence type="ECO:0000256" key="2">
    <source>
        <dbReference type="ARBA" id="ARBA00034247"/>
    </source>
</evidence>
<dbReference type="EC" id="2.7.7.65" evidence="1"/>
<dbReference type="SMART" id="SM00267">
    <property type="entry name" value="GGDEF"/>
    <property type="match status" value="1"/>
</dbReference>
<keyword evidence="5" id="KW-0548">Nucleotidyltransferase</keyword>
<dbReference type="Pfam" id="PF07494">
    <property type="entry name" value="Reg_prop"/>
    <property type="match status" value="1"/>
</dbReference>
<gene>
    <name evidence="5" type="ORF">N4264_18495</name>
</gene>
<dbReference type="Gene3D" id="3.30.70.270">
    <property type="match status" value="1"/>
</dbReference>
<name>A0ABY6B9J1_9GAMM</name>
<dbReference type="CDD" id="cd01949">
    <property type="entry name" value="GGDEF"/>
    <property type="match status" value="1"/>
</dbReference>
<dbReference type="NCBIfam" id="TIGR00254">
    <property type="entry name" value="GGDEF"/>
    <property type="match status" value="1"/>
</dbReference>
<evidence type="ECO:0000256" key="1">
    <source>
        <dbReference type="ARBA" id="ARBA00012528"/>
    </source>
</evidence>
<reference evidence="5" key="1">
    <citation type="submission" date="2022-09" db="EMBL/GenBank/DDBJ databases">
        <title>Tahibacter sp. nov., isolated from a fresh water.</title>
        <authorList>
            <person name="Baek J.H."/>
            <person name="Lee J.K."/>
            <person name="Kim J.M."/>
            <person name="Jeon C.O."/>
        </authorList>
    </citation>
    <scope>NUCLEOTIDE SEQUENCE</scope>
    <source>
        <strain evidence="5">W38</strain>
    </source>
</reference>
<dbReference type="PROSITE" id="PS50887">
    <property type="entry name" value="GGDEF"/>
    <property type="match status" value="1"/>
</dbReference>
<dbReference type="InterPro" id="IPR013783">
    <property type="entry name" value="Ig-like_fold"/>
</dbReference>
<dbReference type="GO" id="GO:0052621">
    <property type="term" value="F:diguanylate cyclase activity"/>
    <property type="evidence" value="ECO:0007669"/>
    <property type="project" value="UniProtKB-EC"/>
</dbReference>
<dbReference type="PANTHER" id="PTHR45138:SF9">
    <property type="entry name" value="DIGUANYLATE CYCLASE DGCM-RELATED"/>
    <property type="match status" value="1"/>
</dbReference>
<evidence type="ECO:0000256" key="3">
    <source>
        <dbReference type="SAM" id="SignalP"/>
    </source>
</evidence>
<dbReference type="PANTHER" id="PTHR45138">
    <property type="entry name" value="REGULATORY COMPONENTS OF SENSORY TRANSDUCTION SYSTEM"/>
    <property type="match status" value="1"/>
</dbReference>
<dbReference type="InterPro" id="IPR000160">
    <property type="entry name" value="GGDEF_dom"/>
</dbReference>
<dbReference type="Gene3D" id="2.60.40.10">
    <property type="entry name" value="Immunoglobulins"/>
    <property type="match status" value="1"/>
</dbReference>
<dbReference type="Pfam" id="PF00990">
    <property type="entry name" value="GGDEF"/>
    <property type="match status" value="1"/>
</dbReference>
<dbReference type="InterPro" id="IPR015943">
    <property type="entry name" value="WD40/YVTN_repeat-like_dom_sf"/>
</dbReference>
<dbReference type="Proteomes" id="UP001064632">
    <property type="component" value="Chromosome"/>
</dbReference>
<dbReference type="SUPFAM" id="SSF63829">
    <property type="entry name" value="Calcium-dependent phosphotriesterase"/>
    <property type="match status" value="2"/>
</dbReference>
<accession>A0ABY6B9J1</accession>
<keyword evidence="6" id="KW-1185">Reference proteome</keyword>
<dbReference type="InterPro" id="IPR043128">
    <property type="entry name" value="Rev_trsase/Diguanyl_cyclase"/>
</dbReference>
<feature type="chain" id="PRO_5046800844" description="diguanylate cyclase" evidence="3">
    <location>
        <begin position="21"/>
        <end position="1007"/>
    </location>
</feature>
<keyword evidence="5" id="KW-0808">Transferase</keyword>
<dbReference type="InterPro" id="IPR011110">
    <property type="entry name" value="Reg_prop"/>
</dbReference>
<feature type="signal peptide" evidence="3">
    <location>
        <begin position="1"/>
        <end position="20"/>
    </location>
</feature>
<dbReference type="EMBL" id="CP104694">
    <property type="protein sequence ID" value="UXI66726.1"/>
    <property type="molecule type" value="Genomic_DNA"/>
</dbReference>
<dbReference type="InterPro" id="IPR050469">
    <property type="entry name" value="Diguanylate_Cyclase"/>
</dbReference>